<evidence type="ECO:0000256" key="1">
    <source>
        <dbReference type="ARBA" id="ARBA00004141"/>
    </source>
</evidence>
<dbReference type="GO" id="GO:0006508">
    <property type="term" value="P:proteolysis"/>
    <property type="evidence" value="ECO:0007669"/>
    <property type="project" value="UniProtKB-KW"/>
</dbReference>
<dbReference type="RefSeq" id="WP_130436088.1">
    <property type="nucleotide sequence ID" value="NZ_SGXF01000007.1"/>
</dbReference>
<keyword evidence="7" id="KW-0645">Protease</keyword>
<evidence type="ECO:0000256" key="4">
    <source>
        <dbReference type="ARBA" id="ARBA00023136"/>
    </source>
</evidence>
<evidence type="ECO:0000256" key="2">
    <source>
        <dbReference type="ARBA" id="ARBA00022692"/>
    </source>
</evidence>
<dbReference type="OrthoDB" id="5054at2"/>
<dbReference type="InterPro" id="IPR052165">
    <property type="entry name" value="Membrane_assoc_protease"/>
</dbReference>
<dbReference type="PANTHER" id="PTHR33507:SF3">
    <property type="entry name" value="INNER MEMBRANE PROTEIN YBBJ"/>
    <property type="match status" value="1"/>
</dbReference>
<dbReference type="InterPro" id="IPR002810">
    <property type="entry name" value="NfeD-like_C"/>
</dbReference>
<dbReference type="SUPFAM" id="SSF141322">
    <property type="entry name" value="NfeD domain-like"/>
    <property type="match status" value="1"/>
</dbReference>
<feature type="domain" description="NfeD-like C-terminal" evidence="6">
    <location>
        <begin position="80"/>
        <end position="141"/>
    </location>
</feature>
<dbReference type="Gene3D" id="2.40.50.140">
    <property type="entry name" value="Nucleic acid-binding proteins"/>
    <property type="match status" value="1"/>
</dbReference>
<keyword evidence="8" id="KW-1185">Reference proteome</keyword>
<sequence>MEMAIWLVLFVIMVAFEAATLQLVSIWFAIGCLGGFFAALFGASVQVQIVLFLVISFLLLIAVKPLVGKYLKPKLTKTNAESLVGRRAKVTSLIDNVNGYGTVVVNGMEWTAVSADDAQVLEPETMVVIREIKGVKLIVEKED</sequence>
<dbReference type="AlphaFoldDB" id="A0A4Q7NZT0"/>
<organism evidence="7 8">
    <name type="scientific">Cuneatibacter caecimuris</name>
    <dbReference type="NCBI Taxonomy" id="1796618"/>
    <lineage>
        <taxon>Bacteria</taxon>
        <taxon>Bacillati</taxon>
        <taxon>Bacillota</taxon>
        <taxon>Clostridia</taxon>
        <taxon>Lachnospirales</taxon>
        <taxon>Lachnospiraceae</taxon>
        <taxon>Cuneatibacter</taxon>
    </lineage>
</organism>
<name>A0A4Q7NZT0_9FIRM</name>
<reference evidence="7 8" key="1">
    <citation type="submission" date="2019-02" db="EMBL/GenBank/DDBJ databases">
        <title>Genomic Encyclopedia of Type Strains, Phase IV (KMG-IV): sequencing the most valuable type-strain genomes for metagenomic binning, comparative biology and taxonomic classification.</title>
        <authorList>
            <person name="Goeker M."/>
        </authorList>
    </citation>
    <scope>NUCLEOTIDE SEQUENCE [LARGE SCALE GENOMIC DNA]</scope>
    <source>
        <strain evidence="7 8">DSM 29486</strain>
    </source>
</reference>
<dbReference type="Proteomes" id="UP000292927">
    <property type="component" value="Unassembled WGS sequence"/>
</dbReference>
<evidence type="ECO:0000256" key="3">
    <source>
        <dbReference type="ARBA" id="ARBA00022989"/>
    </source>
</evidence>
<dbReference type="InterPro" id="IPR012340">
    <property type="entry name" value="NA-bd_OB-fold"/>
</dbReference>
<accession>A0A4Q7NZT0</accession>
<dbReference type="EMBL" id="SGXF01000007">
    <property type="protein sequence ID" value="RZS92767.1"/>
    <property type="molecule type" value="Genomic_DNA"/>
</dbReference>
<protein>
    <submittedName>
        <fullName evidence="7">Membrane protein implicated in regulation of membrane protease activity</fullName>
    </submittedName>
</protein>
<evidence type="ECO:0000313" key="7">
    <source>
        <dbReference type="EMBL" id="RZS92767.1"/>
    </source>
</evidence>
<comment type="subcellular location">
    <subcellularLocation>
        <location evidence="1">Membrane</location>
        <topology evidence="1">Multi-pass membrane protein</topology>
    </subcellularLocation>
</comment>
<evidence type="ECO:0000256" key="5">
    <source>
        <dbReference type="SAM" id="Phobius"/>
    </source>
</evidence>
<keyword evidence="3 5" id="KW-1133">Transmembrane helix</keyword>
<gene>
    <name evidence="7" type="ORF">EV209_2836</name>
</gene>
<keyword evidence="2 5" id="KW-0812">Transmembrane</keyword>
<dbReference type="Pfam" id="PF01957">
    <property type="entry name" value="NfeD"/>
    <property type="match status" value="1"/>
</dbReference>
<evidence type="ECO:0000259" key="6">
    <source>
        <dbReference type="Pfam" id="PF01957"/>
    </source>
</evidence>
<dbReference type="PANTHER" id="PTHR33507">
    <property type="entry name" value="INNER MEMBRANE PROTEIN YBBJ"/>
    <property type="match status" value="1"/>
</dbReference>
<keyword evidence="4 5" id="KW-0472">Membrane</keyword>
<keyword evidence="7" id="KW-0378">Hydrolase</keyword>
<dbReference type="GO" id="GO:0008233">
    <property type="term" value="F:peptidase activity"/>
    <property type="evidence" value="ECO:0007669"/>
    <property type="project" value="UniProtKB-KW"/>
</dbReference>
<feature type="transmembrane region" description="Helical" evidence="5">
    <location>
        <begin position="36"/>
        <end position="63"/>
    </location>
</feature>
<evidence type="ECO:0000313" key="8">
    <source>
        <dbReference type="Proteomes" id="UP000292927"/>
    </source>
</evidence>
<proteinExistence type="predicted"/>
<comment type="caution">
    <text evidence="7">The sequence shown here is derived from an EMBL/GenBank/DDBJ whole genome shotgun (WGS) entry which is preliminary data.</text>
</comment>
<dbReference type="GO" id="GO:0005886">
    <property type="term" value="C:plasma membrane"/>
    <property type="evidence" value="ECO:0007669"/>
    <property type="project" value="TreeGrafter"/>
</dbReference>
<feature type="transmembrane region" description="Helical" evidence="5">
    <location>
        <begin position="7"/>
        <end position="30"/>
    </location>
</feature>